<accession>A0A4S3M5V5</accession>
<proteinExistence type="predicted"/>
<dbReference type="Proteomes" id="UP000305939">
    <property type="component" value="Unassembled WGS sequence"/>
</dbReference>
<evidence type="ECO:0000313" key="1">
    <source>
        <dbReference type="EMBL" id="THD69597.1"/>
    </source>
</evidence>
<gene>
    <name evidence="1" type="ORF">E7Z59_04525</name>
</gene>
<evidence type="ECO:0000313" key="2">
    <source>
        <dbReference type="Proteomes" id="UP000305939"/>
    </source>
</evidence>
<reference evidence="1 2" key="1">
    <citation type="submission" date="2019-04" db="EMBL/GenBank/DDBJ databases">
        <title>Draft genome sequence of Robertkochia marina CC-AMO-30D.</title>
        <authorList>
            <person name="Hameed A."/>
            <person name="Lin S.-Y."/>
            <person name="Shahina M."/>
            <person name="Lai W.-A."/>
            <person name="Young C.-C."/>
        </authorList>
    </citation>
    <scope>NUCLEOTIDE SEQUENCE [LARGE SCALE GENOMIC DNA]</scope>
    <source>
        <strain evidence="1 2">CC-AMO-30D</strain>
    </source>
</reference>
<dbReference type="RefSeq" id="WP_136335087.1">
    <property type="nucleotide sequence ID" value="NZ_QXMP01000001.1"/>
</dbReference>
<dbReference type="PROSITE" id="PS51257">
    <property type="entry name" value="PROKAR_LIPOPROTEIN"/>
    <property type="match status" value="1"/>
</dbReference>
<organism evidence="1 2">
    <name type="scientific">Robertkochia marina</name>
    <dbReference type="NCBI Taxonomy" id="1227945"/>
    <lineage>
        <taxon>Bacteria</taxon>
        <taxon>Pseudomonadati</taxon>
        <taxon>Bacteroidota</taxon>
        <taxon>Flavobacteriia</taxon>
        <taxon>Flavobacteriales</taxon>
        <taxon>Flavobacteriaceae</taxon>
        <taxon>Robertkochia</taxon>
    </lineage>
</organism>
<protein>
    <recommendedName>
        <fullName evidence="3">YtxH domain-containing protein</fullName>
    </recommendedName>
</protein>
<evidence type="ECO:0008006" key="3">
    <source>
        <dbReference type="Google" id="ProtNLM"/>
    </source>
</evidence>
<dbReference type="AlphaFoldDB" id="A0A4S3M5V5"/>
<comment type="caution">
    <text evidence="1">The sequence shown here is derived from an EMBL/GenBank/DDBJ whole genome shotgun (WGS) entry which is preliminary data.</text>
</comment>
<dbReference type="EMBL" id="SSMC01000001">
    <property type="protein sequence ID" value="THD69597.1"/>
    <property type="molecule type" value="Genomic_DNA"/>
</dbReference>
<name>A0A4S3M5V5_9FLAO</name>
<keyword evidence="2" id="KW-1185">Reference proteome</keyword>
<sequence length="86" mass="9342">MRKMLVFGVILMGVGLTTISCREKTTAEKIEDSFKDAGSKLEEAGKKLGEAGEDLGEAAEKAGEAIEKEAKKVEKDLEKTLEKIKL</sequence>